<evidence type="ECO:0000313" key="3">
    <source>
        <dbReference type="Proteomes" id="UP000223913"/>
    </source>
</evidence>
<feature type="domain" description="Glycosyltransferase 2-like" evidence="1">
    <location>
        <begin position="5"/>
        <end position="129"/>
    </location>
</feature>
<organism evidence="2 3">
    <name type="scientific">Flavilitoribacter nigricans (strain ATCC 23147 / DSM 23189 / NBRC 102662 / NCIMB 1420 / SS-2)</name>
    <name type="common">Lewinella nigricans</name>
    <dbReference type="NCBI Taxonomy" id="1122177"/>
    <lineage>
        <taxon>Bacteria</taxon>
        <taxon>Pseudomonadati</taxon>
        <taxon>Bacteroidota</taxon>
        <taxon>Saprospiria</taxon>
        <taxon>Saprospirales</taxon>
        <taxon>Lewinellaceae</taxon>
        <taxon>Flavilitoribacter</taxon>
    </lineage>
</organism>
<dbReference type="Proteomes" id="UP000223913">
    <property type="component" value="Unassembled WGS sequence"/>
</dbReference>
<dbReference type="PANTHER" id="PTHR22916">
    <property type="entry name" value="GLYCOSYLTRANSFERASE"/>
    <property type="match status" value="1"/>
</dbReference>
<dbReference type="OrthoDB" id="9815829at2"/>
<keyword evidence="3" id="KW-1185">Reference proteome</keyword>
<accession>A0A2D0NGQ4</accession>
<dbReference type="RefSeq" id="WP_099149015.1">
    <property type="nucleotide sequence ID" value="NZ_PDUD01000009.1"/>
</dbReference>
<dbReference type="Pfam" id="PF00535">
    <property type="entry name" value="Glycos_transf_2"/>
    <property type="match status" value="1"/>
</dbReference>
<dbReference type="AlphaFoldDB" id="A0A2D0NGQ4"/>
<sequence>MALLTVYITNYNYGKYIRKAIESVFQQSFQDVELLIIDDGSTDNSKEIIEQYADRPNVRVIYQQNKGLNITNNIALQLANGRYIMRLDADDYLVADALEKMVNILEADPEIGLVFPDYYLVDKDEHVLAEVKRHDFHKDVSLLDQPAHGACTMIRTDFLRAIGGYDEAYSCQDGYELWIKFIAKYRVANIGEPLFFYRQHGENLTTNEERILDTRRTIKRDFITKNALELPRTVAVIPVRNSMLNGRSLAFTELGGKSLLDLKIEAALSSPLISKVLLTSADREIADYVRKHYAKEDKVLFVDRPTALARHNVSLEGTIEHALAVPEVRELSVGAFLILPIEFPFIRTEHIEDAINTLVIFNADSVISVRIERATFYQHHGGGMVPILQQDQFTRLEREALYKHVGGITLAYVNTLEKNQKILAGKVGHVVVDQAASLGISSVYELEVARFWQSRQERVTAG</sequence>
<dbReference type="EMBL" id="PDUD01000009">
    <property type="protein sequence ID" value="PHN07566.1"/>
    <property type="molecule type" value="Genomic_DNA"/>
</dbReference>
<dbReference type="PANTHER" id="PTHR22916:SF3">
    <property type="entry name" value="UDP-GLCNAC:BETAGAL BETA-1,3-N-ACETYLGLUCOSAMINYLTRANSFERASE-LIKE PROTEIN 1"/>
    <property type="match status" value="1"/>
</dbReference>
<evidence type="ECO:0000259" key="1">
    <source>
        <dbReference type="Pfam" id="PF00535"/>
    </source>
</evidence>
<evidence type="ECO:0000313" key="2">
    <source>
        <dbReference type="EMBL" id="PHN07566.1"/>
    </source>
</evidence>
<comment type="caution">
    <text evidence="2">The sequence shown here is derived from an EMBL/GenBank/DDBJ whole genome shotgun (WGS) entry which is preliminary data.</text>
</comment>
<proteinExistence type="predicted"/>
<name>A0A2D0NGQ4_FLAN2</name>
<protein>
    <recommendedName>
        <fullName evidence="1">Glycosyltransferase 2-like domain-containing protein</fullName>
    </recommendedName>
</protein>
<dbReference type="InterPro" id="IPR001173">
    <property type="entry name" value="Glyco_trans_2-like"/>
</dbReference>
<dbReference type="GO" id="GO:0016758">
    <property type="term" value="F:hexosyltransferase activity"/>
    <property type="evidence" value="ECO:0007669"/>
    <property type="project" value="UniProtKB-ARBA"/>
</dbReference>
<dbReference type="InterPro" id="IPR029044">
    <property type="entry name" value="Nucleotide-diphossugar_trans"/>
</dbReference>
<dbReference type="Gene3D" id="3.90.550.10">
    <property type="entry name" value="Spore Coat Polysaccharide Biosynthesis Protein SpsA, Chain A"/>
    <property type="match status" value="2"/>
</dbReference>
<reference evidence="2 3" key="1">
    <citation type="submission" date="2017-10" db="EMBL/GenBank/DDBJ databases">
        <title>The draft genome sequence of Lewinella nigricans NBRC 102662.</title>
        <authorList>
            <person name="Wang K."/>
        </authorList>
    </citation>
    <scope>NUCLEOTIDE SEQUENCE [LARGE SCALE GENOMIC DNA]</scope>
    <source>
        <strain evidence="2 3">NBRC 102662</strain>
    </source>
</reference>
<gene>
    <name evidence="2" type="ORF">CRP01_05550</name>
</gene>
<dbReference type="SUPFAM" id="SSF53448">
    <property type="entry name" value="Nucleotide-diphospho-sugar transferases"/>
    <property type="match status" value="2"/>
</dbReference>